<protein>
    <recommendedName>
        <fullName evidence="7">Sulfatase N-terminal domain-containing protein</fullName>
    </recommendedName>
</protein>
<comment type="cofactor">
    <cofactor evidence="1">
        <name>Ca(2+)</name>
        <dbReference type="ChEBI" id="CHEBI:29108"/>
    </cofactor>
</comment>
<dbReference type="EMBL" id="OC857006">
    <property type="protein sequence ID" value="CAD7624588.1"/>
    <property type="molecule type" value="Genomic_DNA"/>
</dbReference>
<evidence type="ECO:0000259" key="7">
    <source>
        <dbReference type="Pfam" id="PF00884"/>
    </source>
</evidence>
<dbReference type="Proteomes" id="UP000759131">
    <property type="component" value="Unassembled WGS sequence"/>
</dbReference>
<feature type="region of interest" description="Disordered" evidence="6">
    <location>
        <begin position="267"/>
        <end position="288"/>
    </location>
</feature>
<proteinExistence type="inferred from homology"/>
<evidence type="ECO:0000256" key="2">
    <source>
        <dbReference type="ARBA" id="ARBA00008779"/>
    </source>
</evidence>
<accession>A0A7R9PXN8</accession>
<dbReference type="Gene3D" id="3.30.1120.10">
    <property type="match status" value="1"/>
</dbReference>
<dbReference type="InterPro" id="IPR017850">
    <property type="entry name" value="Alkaline_phosphatase_core_sf"/>
</dbReference>
<evidence type="ECO:0000256" key="4">
    <source>
        <dbReference type="ARBA" id="ARBA00022837"/>
    </source>
</evidence>
<dbReference type="PANTHER" id="PTHR10342">
    <property type="entry name" value="ARYLSULFATASE"/>
    <property type="match status" value="1"/>
</dbReference>
<dbReference type="Gene3D" id="3.40.720.10">
    <property type="entry name" value="Alkaline Phosphatase, subunit A"/>
    <property type="match status" value="1"/>
</dbReference>
<dbReference type="GO" id="GO:0008484">
    <property type="term" value="F:sulfuric ester hydrolase activity"/>
    <property type="evidence" value="ECO:0007669"/>
    <property type="project" value="InterPro"/>
</dbReference>
<keyword evidence="3" id="KW-0479">Metal-binding</keyword>
<dbReference type="AlphaFoldDB" id="A0A7R9PXN8"/>
<keyword evidence="4" id="KW-0106">Calcium</keyword>
<evidence type="ECO:0000256" key="5">
    <source>
        <dbReference type="ARBA" id="ARBA00023180"/>
    </source>
</evidence>
<organism evidence="8">
    <name type="scientific">Medioppia subpectinata</name>
    <dbReference type="NCBI Taxonomy" id="1979941"/>
    <lineage>
        <taxon>Eukaryota</taxon>
        <taxon>Metazoa</taxon>
        <taxon>Ecdysozoa</taxon>
        <taxon>Arthropoda</taxon>
        <taxon>Chelicerata</taxon>
        <taxon>Arachnida</taxon>
        <taxon>Acari</taxon>
        <taxon>Acariformes</taxon>
        <taxon>Sarcoptiformes</taxon>
        <taxon>Oribatida</taxon>
        <taxon>Brachypylina</taxon>
        <taxon>Oppioidea</taxon>
        <taxon>Oppiidae</taxon>
        <taxon>Medioppia</taxon>
    </lineage>
</organism>
<name>A0A7R9PXN8_9ACAR</name>
<keyword evidence="5" id="KW-0325">Glycoprotein</keyword>
<reference evidence="8" key="1">
    <citation type="submission" date="2020-11" db="EMBL/GenBank/DDBJ databases">
        <authorList>
            <person name="Tran Van P."/>
        </authorList>
    </citation>
    <scope>NUCLEOTIDE SEQUENCE</scope>
</reference>
<keyword evidence="9" id="KW-1185">Reference proteome</keyword>
<feature type="non-terminal residue" evidence="8">
    <location>
        <position position="443"/>
    </location>
</feature>
<dbReference type="PANTHER" id="PTHR10342:SF273">
    <property type="entry name" value="RE14504P"/>
    <property type="match status" value="1"/>
</dbReference>
<sequence>MGWADVGYHSDHILTPNIDSLAADGVLLNHFYAHTVCSPSRGALLTAVHPIHLGFQNSIIHNKSPYGLPLDRKIWPQYLKQRYNYSTHIVGKWHQGFARKEYTPTYRGFDSHVGFWTMGIGYYDHRNCFKGDECGLDFRHNMDMITNASDIYSTHYFTDRCLNIIGLFAIKNDNIVPFIIYYFSDQHNTSQPLFLYVPYQAVQASLVPIRDRLDLFPYIRSPERRELAAIAYSMDESIGTAMEALHSKHMLDNSIVIFFSDNGGHPVENSNRAPGPTNGPKENGAQNRPLRGGKYLFYEGGIRVPALVWSPLLNKSGYVSQALVHISDLLPTVLDAIDGTAIDDQAHIYGVSQWKVLSNNERPVRWEIQHNVDPITNTSAIRWYDWKLIKTSKHYGPSFADYTPSPIDIGPHLRTNIQNNDRLNSKTYRILRQMNRRPDYNVL</sequence>
<evidence type="ECO:0000313" key="9">
    <source>
        <dbReference type="Proteomes" id="UP000759131"/>
    </source>
</evidence>
<evidence type="ECO:0000313" key="8">
    <source>
        <dbReference type="EMBL" id="CAD7624588.1"/>
    </source>
</evidence>
<dbReference type="SUPFAM" id="SSF53649">
    <property type="entry name" value="Alkaline phosphatase-like"/>
    <property type="match status" value="1"/>
</dbReference>
<dbReference type="CDD" id="cd16029">
    <property type="entry name" value="4-S"/>
    <property type="match status" value="1"/>
</dbReference>
<feature type="domain" description="Sulfatase N-terminal" evidence="7">
    <location>
        <begin position="1"/>
        <end position="337"/>
    </location>
</feature>
<dbReference type="InterPro" id="IPR000917">
    <property type="entry name" value="Sulfatase_N"/>
</dbReference>
<dbReference type="EMBL" id="CAJPIZ010002431">
    <property type="protein sequence ID" value="CAG2105018.1"/>
    <property type="molecule type" value="Genomic_DNA"/>
</dbReference>
<evidence type="ECO:0000256" key="3">
    <source>
        <dbReference type="ARBA" id="ARBA00022723"/>
    </source>
</evidence>
<dbReference type="GO" id="GO:0046872">
    <property type="term" value="F:metal ion binding"/>
    <property type="evidence" value="ECO:0007669"/>
    <property type="project" value="UniProtKB-KW"/>
</dbReference>
<comment type="similarity">
    <text evidence="2">Belongs to the sulfatase family.</text>
</comment>
<dbReference type="InterPro" id="IPR047115">
    <property type="entry name" value="ARSB"/>
</dbReference>
<dbReference type="OrthoDB" id="103349at2759"/>
<dbReference type="Pfam" id="PF00884">
    <property type="entry name" value="Sulfatase"/>
    <property type="match status" value="1"/>
</dbReference>
<evidence type="ECO:0000256" key="6">
    <source>
        <dbReference type="SAM" id="MobiDB-lite"/>
    </source>
</evidence>
<gene>
    <name evidence="8" type="ORF">OSB1V03_LOCUS5031</name>
</gene>
<evidence type="ECO:0000256" key="1">
    <source>
        <dbReference type="ARBA" id="ARBA00001913"/>
    </source>
</evidence>